<evidence type="ECO:0000313" key="4">
    <source>
        <dbReference type="WBParaSite" id="SSTP_0000689700.1"/>
    </source>
</evidence>
<name>A0A0K0EBM6_STRER</name>
<accession>A0A0K0EBM6</accession>
<dbReference type="Proteomes" id="UP000035681">
    <property type="component" value="Unplaced"/>
</dbReference>
<feature type="region of interest" description="Disordered" evidence="1">
    <location>
        <begin position="1"/>
        <end position="32"/>
    </location>
</feature>
<dbReference type="InterPro" id="IPR000719">
    <property type="entry name" value="Prot_kinase_dom"/>
</dbReference>
<evidence type="ECO:0000313" key="3">
    <source>
        <dbReference type="Proteomes" id="UP000035681"/>
    </source>
</evidence>
<dbReference type="WBParaSite" id="SSTP_0000689700.1">
    <property type="protein sequence ID" value="SSTP_0000689700.1"/>
    <property type="gene ID" value="SSTP_0000689700"/>
</dbReference>
<evidence type="ECO:0000313" key="5">
    <source>
        <dbReference type="WBParaSite" id="TCONS_00010059.p1"/>
    </source>
</evidence>
<dbReference type="InterPro" id="IPR050235">
    <property type="entry name" value="CK1_Ser-Thr_kinase"/>
</dbReference>
<protein>
    <submittedName>
        <fullName evidence="4 5">Protein kinase domain-containing protein</fullName>
    </submittedName>
</protein>
<feature type="compositionally biased region" description="Basic and acidic residues" evidence="1">
    <location>
        <begin position="363"/>
        <end position="372"/>
    </location>
</feature>
<dbReference type="Gene3D" id="1.10.510.10">
    <property type="entry name" value="Transferase(Phosphotransferase) domain 1"/>
    <property type="match status" value="1"/>
</dbReference>
<dbReference type="InterPro" id="IPR011009">
    <property type="entry name" value="Kinase-like_dom_sf"/>
</dbReference>
<dbReference type="PROSITE" id="PS50011">
    <property type="entry name" value="PROTEIN_KINASE_DOM"/>
    <property type="match status" value="1"/>
</dbReference>
<dbReference type="AlphaFoldDB" id="A0A0K0EBM6"/>
<dbReference type="GO" id="GO:0005524">
    <property type="term" value="F:ATP binding"/>
    <property type="evidence" value="ECO:0007669"/>
    <property type="project" value="InterPro"/>
</dbReference>
<evidence type="ECO:0000259" key="2">
    <source>
        <dbReference type="PROSITE" id="PS50011"/>
    </source>
</evidence>
<feature type="domain" description="Protein kinase" evidence="2">
    <location>
        <begin position="55"/>
        <end position="334"/>
    </location>
</feature>
<organism evidence="4">
    <name type="scientific">Strongyloides stercoralis</name>
    <name type="common">Threadworm</name>
    <dbReference type="NCBI Taxonomy" id="6248"/>
    <lineage>
        <taxon>Eukaryota</taxon>
        <taxon>Metazoa</taxon>
        <taxon>Ecdysozoa</taxon>
        <taxon>Nematoda</taxon>
        <taxon>Chromadorea</taxon>
        <taxon>Rhabditida</taxon>
        <taxon>Tylenchina</taxon>
        <taxon>Panagrolaimomorpha</taxon>
        <taxon>Strongyloidoidea</taxon>
        <taxon>Strongyloididae</taxon>
        <taxon>Strongyloides</taxon>
    </lineage>
</organism>
<keyword evidence="3" id="KW-1185">Reference proteome</keyword>
<feature type="compositionally biased region" description="Basic residues" evidence="1">
    <location>
        <begin position="383"/>
        <end position="392"/>
    </location>
</feature>
<dbReference type="SUPFAM" id="SSF56112">
    <property type="entry name" value="Protein kinase-like (PK-like)"/>
    <property type="match status" value="1"/>
</dbReference>
<dbReference type="SMART" id="SM00220">
    <property type="entry name" value="S_TKc"/>
    <property type="match status" value="1"/>
</dbReference>
<dbReference type="STRING" id="6248.A0A0K0EBM6"/>
<reference evidence="4" key="1">
    <citation type="submission" date="2015-08" db="UniProtKB">
        <authorList>
            <consortium name="WormBaseParasite"/>
        </authorList>
    </citation>
    <scope>IDENTIFICATION</scope>
</reference>
<evidence type="ECO:0000256" key="1">
    <source>
        <dbReference type="SAM" id="MobiDB-lite"/>
    </source>
</evidence>
<feature type="region of interest" description="Disordered" evidence="1">
    <location>
        <begin position="363"/>
        <end position="392"/>
    </location>
</feature>
<dbReference type="PANTHER" id="PTHR11909">
    <property type="entry name" value="CASEIN KINASE-RELATED"/>
    <property type="match status" value="1"/>
</dbReference>
<proteinExistence type="predicted"/>
<dbReference type="WBParaSite" id="TCONS_00010059.p1">
    <property type="protein sequence ID" value="TCONS_00010059.p1"/>
    <property type="gene ID" value="XLOC_007758"/>
</dbReference>
<sequence>MSSTRQSLRKGVAPKNPNQSGRSSGKSDRKKSNNDILNKYVFPMTIISTYNGNSYYISGLQREGKFGGILVVIDKNTNDYKSIKFGLVDHYHVEVDVFTTCMDLFPDTNRISKIIDYGFVEGKNEPFILMENMGQHLGEYIQTFPSEIFDTLTGMTVLLECLKCIQFLHSIGFVHRNIKPSSFYIELNNDKSIQRMFIADFEGAQRMDLEPSKLGNMNPLLRDIYVRRLKERTSGLKYCPVRQHTPTTPIFKDDLESWFYLGIIFFEGALPWSKCTNNEEEKVLRNKHRLRDPGYNFYKHTPIRYASLLPKIDAFEESAVPDYNLLINKMEKYIKYLSAEDKSKIELTKEPYIEDAEKRRKEELILKDDGKEKKKPAGSGKGSRGKSKKEKK</sequence>
<dbReference type="GO" id="GO:0004672">
    <property type="term" value="F:protein kinase activity"/>
    <property type="evidence" value="ECO:0007669"/>
    <property type="project" value="InterPro"/>
</dbReference>